<dbReference type="EMBL" id="LNTB01000001">
    <property type="protein sequence ID" value="KSW11636.1"/>
    <property type="molecule type" value="Genomic_DNA"/>
</dbReference>
<dbReference type="Proteomes" id="UP000053352">
    <property type="component" value="Unassembled WGS sequence"/>
</dbReference>
<protein>
    <recommendedName>
        <fullName evidence="1">Metallo-beta-lactamase domain-containing protein</fullName>
    </recommendedName>
</protein>
<evidence type="ECO:0000313" key="3">
    <source>
        <dbReference type="Proteomes" id="UP000053352"/>
    </source>
</evidence>
<dbReference type="STRING" id="2309.CF15_02065"/>
<evidence type="ECO:0000313" key="2">
    <source>
        <dbReference type="EMBL" id="KSW11636.1"/>
    </source>
</evidence>
<accession>A0A0V8RU86</accession>
<feature type="domain" description="Metallo-beta-lactamase" evidence="1">
    <location>
        <begin position="20"/>
        <end position="196"/>
    </location>
</feature>
<organism evidence="2 3">
    <name type="scientific">Pyrodictium occultum</name>
    <dbReference type="NCBI Taxonomy" id="2309"/>
    <lineage>
        <taxon>Archaea</taxon>
        <taxon>Thermoproteota</taxon>
        <taxon>Thermoprotei</taxon>
        <taxon>Desulfurococcales</taxon>
        <taxon>Pyrodictiaceae</taxon>
        <taxon>Pyrodictium</taxon>
    </lineage>
</organism>
<sequence>MEEGGCIGYGGVLVCEGEMAVNTVVVPGALAVDPSLPLEPVRAVLLTHGHADHFRYAGALRERGARVYAPRHCLPLVENPSINYMATMGWAAGFEENYITPYFVGRGVRVDEPVEPGRAVSGEALVDALHAPGHTPGHLVYIIEAGGVRLLAAGDTVYGGEYLKGNPVLYHTDTLSWMRTLGMLERLDFDILVPGHGAPVERREARRLIDLNRGKIEEMLRLAESALDDEPAAGDEVIERLFEATGLARSRRAYSVYMPSVRALLNALTALGRARRVVENGVPKWLRR</sequence>
<dbReference type="AlphaFoldDB" id="A0A0V8RU86"/>
<dbReference type="SMART" id="SM00849">
    <property type="entry name" value="Lactamase_B"/>
    <property type="match status" value="1"/>
</dbReference>
<keyword evidence="3" id="KW-1185">Reference proteome</keyword>
<comment type="caution">
    <text evidence="2">The sequence shown here is derived from an EMBL/GenBank/DDBJ whole genome shotgun (WGS) entry which is preliminary data.</text>
</comment>
<gene>
    <name evidence="2" type="ORF">CF15_02065</name>
</gene>
<dbReference type="Gene3D" id="3.60.15.10">
    <property type="entry name" value="Ribonuclease Z/Hydroxyacylglutathione hydrolase-like"/>
    <property type="match status" value="1"/>
</dbReference>
<dbReference type="PANTHER" id="PTHR42951:SF14">
    <property type="entry name" value="METALLO-BETA-LACTAMASE SUPERFAMILY PROTEIN"/>
    <property type="match status" value="1"/>
</dbReference>
<dbReference type="InterPro" id="IPR001279">
    <property type="entry name" value="Metallo-B-lactamas"/>
</dbReference>
<dbReference type="Pfam" id="PF00753">
    <property type="entry name" value="Lactamase_B"/>
    <property type="match status" value="1"/>
</dbReference>
<dbReference type="PANTHER" id="PTHR42951">
    <property type="entry name" value="METALLO-BETA-LACTAMASE DOMAIN-CONTAINING"/>
    <property type="match status" value="1"/>
</dbReference>
<reference evidence="2 3" key="1">
    <citation type="submission" date="2015-11" db="EMBL/GenBank/DDBJ databases">
        <title>Genome sequence of Pyrodictium occultum PL-19, a marine hyperthermophilic archaeon isolated from Volcano, Italy.</title>
        <authorList>
            <person name="Utturkar S."/>
            <person name="Huber H."/>
            <person name="Leptihn S."/>
            <person name="Brown S."/>
            <person name="Stetter K.O."/>
            <person name="Podar M."/>
        </authorList>
    </citation>
    <scope>NUCLEOTIDE SEQUENCE [LARGE SCALE GENOMIC DNA]</scope>
    <source>
        <strain evidence="2 3">PL-19</strain>
    </source>
</reference>
<dbReference type="InterPro" id="IPR036866">
    <property type="entry name" value="RibonucZ/Hydroxyglut_hydro"/>
</dbReference>
<evidence type="ECO:0000259" key="1">
    <source>
        <dbReference type="SMART" id="SM00849"/>
    </source>
</evidence>
<name>A0A0V8RU86_PYROC</name>
<dbReference type="InterPro" id="IPR050855">
    <property type="entry name" value="NDM-1-like"/>
</dbReference>
<proteinExistence type="predicted"/>
<dbReference type="SUPFAM" id="SSF56281">
    <property type="entry name" value="Metallo-hydrolase/oxidoreductase"/>
    <property type="match status" value="1"/>
</dbReference>